<evidence type="ECO:0000313" key="3">
    <source>
        <dbReference type="Proteomes" id="UP000076335"/>
    </source>
</evidence>
<dbReference type="Proteomes" id="UP000076335">
    <property type="component" value="Unassembled WGS sequence"/>
</dbReference>
<accession>A0A154LB57</accession>
<name>A0A154LB57_9PROT</name>
<sequence>MTKQQLANNNASMSSSGRAGQPDALSCLPASFVTRGVRTPFTTKSLRYARVLIGQSGRTLVSLPGLSGGLGTYEMPLETLREVFDLSVHDRMLFDRLITLEKFTPEVVREHARAVAVTGVGGVALARAGITGNKEEKAARELGQLTLLYQALRQLGGNDVQDMKREDLLTMEGQIRARKALNRFAASAGLENDSIIDTLGEWSVLSAPVGLGIEGCEGPLRLLALGLQKLAGDVEEWSISEQSDFRFMATRVINAASATNDHAVRVLRKIDLWNNELGKVLKDWSKARDDLQKDIGRLWWVLDGWQELIDLWRSRPGHDRARQREIVEEIASFAPVLPIEELEKLEYEFWVDVRVNQMLWASELRKLGSGEIDADMVDRLERFRRQSA</sequence>
<organism evidence="2 3">
    <name type="scientific">Thalassospira lucentensis</name>
    <dbReference type="NCBI Taxonomy" id="168935"/>
    <lineage>
        <taxon>Bacteria</taxon>
        <taxon>Pseudomonadati</taxon>
        <taxon>Pseudomonadota</taxon>
        <taxon>Alphaproteobacteria</taxon>
        <taxon>Rhodospirillales</taxon>
        <taxon>Thalassospiraceae</taxon>
        <taxon>Thalassospira</taxon>
    </lineage>
</organism>
<feature type="compositionally biased region" description="Polar residues" evidence="1">
    <location>
        <begin position="1"/>
        <end position="18"/>
    </location>
</feature>
<evidence type="ECO:0000256" key="1">
    <source>
        <dbReference type="SAM" id="MobiDB-lite"/>
    </source>
</evidence>
<dbReference type="EMBL" id="LPVY01000002">
    <property type="protein sequence ID" value="KZB69136.1"/>
    <property type="molecule type" value="Genomic_DNA"/>
</dbReference>
<dbReference type="OrthoDB" id="7285430at2"/>
<reference evidence="2 3" key="1">
    <citation type="submission" date="2015-12" db="EMBL/GenBank/DDBJ databases">
        <title>Genome sequence of Thalassospira lucentensis MCCC 1A02072.</title>
        <authorList>
            <person name="Lu L."/>
            <person name="Lai Q."/>
            <person name="Shao Z."/>
            <person name="Qian P."/>
        </authorList>
    </citation>
    <scope>NUCLEOTIDE SEQUENCE [LARGE SCALE GENOMIC DNA]</scope>
    <source>
        <strain evidence="2 3">MCCC 1A02072</strain>
    </source>
</reference>
<comment type="caution">
    <text evidence="2">The sequence shown here is derived from an EMBL/GenBank/DDBJ whole genome shotgun (WGS) entry which is preliminary data.</text>
</comment>
<gene>
    <name evidence="2" type="ORF">AUP42_09620</name>
</gene>
<dbReference type="AlphaFoldDB" id="A0A154LB57"/>
<protein>
    <submittedName>
        <fullName evidence="2">Uncharacterized protein</fullName>
    </submittedName>
</protein>
<evidence type="ECO:0000313" key="2">
    <source>
        <dbReference type="EMBL" id="KZB69136.1"/>
    </source>
</evidence>
<feature type="region of interest" description="Disordered" evidence="1">
    <location>
        <begin position="1"/>
        <end position="21"/>
    </location>
</feature>
<proteinExistence type="predicted"/>